<name>A9KE89_COXBN</name>
<proteinExistence type="predicted"/>
<dbReference type="HOGENOM" id="CLU_1213163_0_0_6"/>
<gene>
    <name evidence="1" type="ordered locus">CBUD_1247</name>
</gene>
<dbReference type="KEGG" id="cbd:CBUD_1247"/>
<dbReference type="AlphaFoldDB" id="A9KE89"/>
<dbReference type="Proteomes" id="UP000008555">
    <property type="component" value="Chromosome"/>
</dbReference>
<dbReference type="EMBL" id="CP000733">
    <property type="protein sequence ID" value="ABS78513.1"/>
    <property type="molecule type" value="Genomic_DNA"/>
</dbReference>
<evidence type="ECO:0000313" key="1">
    <source>
        <dbReference type="EMBL" id="ABS78513.1"/>
    </source>
</evidence>
<protein>
    <submittedName>
        <fullName evidence="1">Uncharacterized protein</fullName>
    </submittedName>
</protein>
<accession>A9KE89</accession>
<evidence type="ECO:0000313" key="2">
    <source>
        <dbReference type="Proteomes" id="UP000008555"/>
    </source>
</evidence>
<sequence length="219" mass="25761">MRDIAHALMNVLRMEDNPIHSLRLNVVEIPGNRILLNLRQEAPILSSQAFQWLVELYNPPFNPYPVAHIIRIRIFLTYSILKNCTENTRLKERYATSLENEIINKDRMGRGYLLTLFELYGILTIDQYPKDAEGWIMIDNEPISCRIPDIELFLKDLQFLRSQNRREVKPIDSCLPSDLLKIIDNYSEREGPFTLFHQRQLIPHQQCNLEEKKPNDSLS</sequence>
<reference evidence="1 2" key="1">
    <citation type="journal article" date="2009" name="Infect. Immun.">
        <title>Comparative genomics reveal extensive transposon-mediated genomic plasticity and diversity among potential effector proteins within the genus Coxiella.</title>
        <authorList>
            <person name="Beare P.A."/>
            <person name="Unsworth N."/>
            <person name="Andoh M."/>
            <person name="Voth D.E."/>
            <person name="Omsland A."/>
            <person name="Gilk S.D."/>
            <person name="Williams K.P."/>
            <person name="Sobral B.W."/>
            <person name="Kupko J.J.III."/>
            <person name="Porcella S.F."/>
            <person name="Samuel J.E."/>
            <person name="Heinzen R.A."/>
        </authorList>
    </citation>
    <scope>NUCLEOTIDE SEQUENCE [LARGE SCALE GENOMIC DNA]</scope>
    <source>
        <strain evidence="1 2">Dugway 5J108-111</strain>
    </source>
</reference>
<dbReference type="RefSeq" id="WP_011996994.1">
    <property type="nucleotide sequence ID" value="NC_009727.1"/>
</dbReference>
<organism evidence="1 2">
    <name type="scientific">Coxiella burnetii (strain Dugway 5J108-111)</name>
    <dbReference type="NCBI Taxonomy" id="434922"/>
    <lineage>
        <taxon>Bacteria</taxon>
        <taxon>Pseudomonadati</taxon>
        <taxon>Pseudomonadota</taxon>
        <taxon>Gammaproteobacteria</taxon>
        <taxon>Legionellales</taxon>
        <taxon>Coxiellaceae</taxon>
        <taxon>Coxiella</taxon>
    </lineage>
</organism>